<keyword evidence="2" id="KW-0472">Membrane</keyword>
<dbReference type="Proteomes" id="UP000019471">
    <property type="component" value="Unassembled WGS sequence"/>
</dbReference>
<comment type="caution">
    <text evidence="3">The sequence shown here is derived from an EMBL/GenBank/DDBJ whole genome shotgun (WGS) entry which is preliminary data.</text>
</comment>
<gene>
    <name evidence="3" type="ORF">A1O5_05536</name>
</gene>
<evidence type="ECO:0000313" key="4">
    <source>
        <dbReference type="Proteomes" id="UP000019471"/>
    </source>
</evidence>
<dbReference type="OrthoDB" id="3596604at2759"/>
<reference evidence="3 4" key="1">
    <citation type="submission" date="2013-03" db="EMBL/GenBank/DDBJ databases">
        <title>The Genome Sequence of Cladophialophora psammophila CBS 110553.</title>
        <authorList>
            <consortium name="The Broad Institute Genomics Platform"/>
            <person name="Cuomo C."/>
            <person name="de Hoog S."/>
            <person name="Gorbushina A."/>
            <person name="Walker B."/>
            <person name="Young S.K."/>
            <person name="Zeng Q."/>
            <person name="Gargeya S."/>
            <person name="Fitzgerald M."/>
            <person name="Haas B."/>
            <person name="Abouelleil A."/>
            <person name="Allen A.W."/>
            <person name="Alvarado L."/>
            <person name="Arachchi H.M."/>
            <person name="Berlin A.M."/>
            <person name="Chapman S.B."/>
            <person name="Gainer-Dewar J."/>
            <person name="Goldberg J."/>
            <person name="Griggs A."/>
            <person name="Gujja S."/>
            <person name="Hansen M."/>
            <person name="Howarth C."/>
            <person name="Imamovic A."/>
            <person name="Ireland A."/>
            <person name="Larimer J."/>
            <person name="McCowan C."/>
            <person name="Murphy C."/>
            <person name="Pearson M."/>
            <person name="Poon T.W."/>
            <person name="Priest M."/>
            <person name="Roberts A."/>
            <person name="Saif S."/>
            <person name="Shea T."/>
            <person name="Sisk P."/>
            <person name="Sykes S."/>
            <person name="Wortman J."/>
            <person name="Nusbaum C."/>
            <person name="Birren B."/>
        </authorList>
    </citation>
    <scope>NUCLEOTIDE SEQUENCE [LARGE SCALE GENOMIC DNA]</scope>
    <source>
        <strain evidence="3 4">CBS 110553</strain>
    </source>
</reference>
<dbReference type="RefSeq" id="XP_007744326.1">
    <property type="nucleotide sequence ID" value="XM_007746136.1"/>
</dbReference>
<evidence type="ECO:0000256" key="2">
    <source>
        <dbReference type="SAM" id="Phobius"/>
    </source>
</evidence>
<dbReference type="GeneID" id="19190253"/>
<name>W9WU41_9EURO</name>
<organism evidence="3 4">
    <name type="scientific">Cladophialophora psammophila CBS 110553</name>
    <dbReference type="NCBI Taxonomy" id="1182543"/>
    <lineage>
        <taxon>Eukaryota</taxon>
        <taxon>Fungi</taxon>
        <taxon>Dikarya</taxon>
        <taxon>Ascomycota</taxon>
        <taxon>Pezizomycotina</taxon>
        <taxon>Eurotiomycetes</taxon>
        <taxon>Chaetothyriomycetidae</taxon>
        <taxon>Chaetothyriales</taxon>
        <taxon>Herpotrichiellaceae</taxon>
        <taxon>Cladophialophora</taxon>
    </lineage>
</organism>
<protein>
    <submittedName>
        <fullName evidence="3">Uncharacterized protein</fullName>
    </submittedName>
</protein>
<dbReference type="eggNOG" id="ENOG502S1M0">
    <property type="taxonomic scope" value="Eukaryota"/>
</dbReference>
<accession>W9WU41</accession>
<feature type="transmembrane region" description="Helical" evidence="2">
    <location>
        <begin position="204"/>
        <end position="225"/>
    </location>
</feature>
<proteinExistence type="predicted"/>
<feature type="region of interest" description="Disordered" evidence="1">
    <location>
        <begin position="748"/>
        <end position="791"/>
    </location>
</feature>
<evidence type="ECO:0000313" key="3">
    <source>
        <dbReference type="EMBL" id="EXJ71727.1"/>
    </source>
</evidence>
<dbReference type="AlphaFoldDB" id="W9WU41"/>
<sequence length="791" mass="86785">MPSSRYANLNLFGGSRLTSSPISDEPLQFSNAIPDSTYSPLPTFFTSDDGAARSSKKQRVRVNGQKISGKSVESVSFGVPDPRRPPSKFAWTRVKSGKTEAIVGRRTTNSSLYKVASSIRDFAVSHFDVPKVAAPWEHELSEKYGSSLPPTSSVRYFDHRRQRRRLFINSSFQWLVTALICALLAGCLYGFSSLITGLSATRKQVFNALVTGLSLCLGLNLASSLRGYAQMMRWRFLASGYRTLQDFELVLNCDSQSKVFRLIWAGRTRGSRLPNKTQILAVVWLFINIAVLIFTALLGLTYSIDVSSDYVRLTYGNVSVADVSYIGNAKTTALYAGNDSSAASVLAETSVANEWGITGQDFHVWETSFDQYFGMQQSIYTDGSLYWYRFVDRSPLAFELTVVTQRTVNTTATCQSFPVTYGGYAGFQTSNASIAWDVTWVDANGKENTWWIPDVATGATTWMSNMTSDCGPRCIQIFALQTADNDTTSVPKPRFWSCLSNVSHVDGIDLYINPNQYQIPDDQAQILAGAIGWSGVLMESSDNATSNNPETHIQMVNYPASSQWSPPGNITEDEMAQLVMKFTAGAISAIDADGPRLNVTGYGPAPAQILTVQWQYAGSILGGIPLAQGLVLLAVITFANKAIIKDTSYLGMARLLRPVVDKLGDTGCLLTGDEIAEHLGNQKVIYGVRDPPGATGGTGDDVGMIIRHLDIVEETEGLGYRRGRMPEGRYDGVHPVREDEMEPLSLLESKGPEVLPSRESAQSATGRCDDEDGRGHALRSRRKCTRRRMSI</sequence>
<evidence type="ECO:0000256" key="1">
    <source>
        <dbReference type="SAM" id="MobiDB-lite"/>
    </source>
</evidence>
<feature type="transmembrane region" description="Helical" evidence="2">
    <location>
        <begin position="166"/>
        <end position="192"/>
    </location>
</feature>
<keyword evidence="2" id="KW-1133">Transmembrane helix</keyword>
<feature type="transmembrane region" description="Helical" evidence="2">
    <location>
        <begin position="279"/>
        <end position="302"/>
    </location>
</feature>
<keyword evidence="4" id="KW-1185">Reference proteome</keyword>
<feature type="compositionally biased region" description="Basic residues" evidence="1">
    <location>
        <begin position="776"/>
        <end position="791"/>
    </location>
</feature>
<keyword evidence="2" id="KW-0812">Transmembrane</keyword>
<dbReference type="HOGENOM" id="CLU_020820_0_0_1"/>
<dbReference type="EMBL" id="AMGX01000007">
    <property type="protein sequence ID" value="EXJ71727.1"/>
    <property type="molecule type" value="Genomic_DNA"/>
</dbReference>